<dbReference type="InterPro" id="IPR036097">
    <property type="entry name" value="HisK_dim/P_sf"/>
</dbReference>
<comment type="catalytic activity">
    <reaction evidence="1">
        <text>ATP + protein L-histidine = ADP + protein N-phospho-L-histidine.</text>
        <dbReference type="EC" id="2.7.13.3"/>
    </reaction>
</comment>
<dbReference type="InterPro" id="IPR003018">
    <property type="entry name" value="GAF"/>
</dbReference>
<keyword evidence="14" id="KW-0812">Transmembrane</keyword>
<evidence type="ECO:0000256" key="8">
    <source>
        <dbReference type="ARBA" id="ARBA00022777"/>
    </source>
</evidence>
<keyword evidence="4" id="KW-1003">Cell membrane</keyword>
<comment type="caution">
    <text evidence="17">The sequence shown here is derived from an EMBL/GenBank/DDBJ whole genome shotgun (WGS) entry which is preliminary data.</text>
</comment>
<name>A0A7W7YJ56_9BACT</name>
<evidence type="ECO:0000256" key="1">
    <source>
        <dbReference type="ARBA" id="ARBA00000085"/>
    </source>
</evidence>
<proteinExistence type="predicted"/>
<dbReference type="InterPro" id="IPR036890">
    <property type="entry name" value="HATPase_C_sf"/>
</dbReference>
<evidence type="ECO:0000256" key="12">
    <source>
        <dbReference type="PROSITE-ProRule" id="PRU00169"/>
    </source>
</evidence>
<dbReference type="PANTHER" id="PTHR43547:SF2">
    <property type="entry name" value="HYBRID SIGNAL TRANSDUCTION HISTIDINE KINASE C"/>
    <property type="match status" value="1"/>
</dbReference>
<dbReference type="CDD" id="cd00082">
    <property type="entry name" value="HisKA"/>
    <property type="match status" value="1"/>
</dbReference>
<dbReference type="Pfam" id="PF00072">
    <property type="entry name" value="Response_reg"/>
    <property type="match status" value="1"/>
</dbReference>
<dbReference type="EMBL" id="JACHIF010000001">
    <property type="protein sequence ID" value="MBB5036840.1"/>
    <property type="molecule type" value="Genomic_DNA"/>
</dbReference>
<dbReference type="SUPFAM" id="SSF47384">
    <property type="entry name" value="Homodimeric domain of signal transducing histidine kinase"/>
    <property type="match status" value="1"/>
</dbReference>
<keyword evidence="6" id="KW-0808">Transferase</keyword>
<evidence type="ECO:0000256" key="13">
    <source>
        <dbReference type="SAM" id="MobiDB-lite"/>
    </source>
</evidence>
<dbReference type="Pfam" id="PF13185">
    <property type="entry name" value="GAF_2"/>
    <property type="match status" value="1"/>
</dbReference>
<dbReference type="GO" id="GO:0000155">
    <property type="term" value="F:phosphorelay sensor kinase activity"/>
    <property type="evidence" value="ECO:0007669"/>
    <property type="project" value="InterPro"/>
</dbReference>
<dbReference type="InterPro" id="IPR001789">
    <property type="entry name" value="Sig_transdc_resp-reg_receiver"/>
</dbReference>
<dbReference type="RefSeq" id="WP_184206046.1">
    <property type="nucleotide sequence ID" value="NZ_JACHIF010000001.1"/>
</dbReference>
<evidence type="ECO:0000256" key="6">
    <source>
        <dbReference type="ARBA" id="ARBA00022679"/>
    </source>
</evidence>
<dbReference type="PANTHER" id="PTHR43547">
    <property type="entry name" value="TWO-COMPONENT HISTIDINE KINASE"/>
    <property type="match status" value="1"/>
</dbReference>
<gene>
    <name evidence="17" type="ORF">HNQ64_001074</name>
</gene>
<dbReference type="CDD" id="cd16922">
    <property type="entry name" value="HATPase_EvgS-ArcB-TorS-like"/>
    <property type="match status" value="1"/>
</dbReference>
<dbReference type="AlphaFoldDB" id="A0A7W7YJ56"/>
<dbReference type="PROSITE" id="PS50109">
    <property type="entry name" value="HIS_KIN"/>
    <property type="match status" value="1"/>
</dbReference>
<dbReference type="SMART" id="SM00448">
    <property type="entry name" value="REC"/>
    <property type="match status" value="1"/>
</dbReference>
<keyword evidence="9" id="KW-0067">ATP-binding</keyword>
<keyword evidence="8 17" id="KW-0418">Kinase</keyword>
<dbReference type="SMART" id="SM00388">
    <property type="entry name" value="HisKA"/>
    <property type="match status" value="1"/>
</dbReference>
<keyword evidence="14" id="KW-1133">Transmembrane helix</keyword>
<dbReference type="SUPFAM" id="SSF52172">
    <property type="entry name" value="CheY-like"/>
    <property type="match status" value="1"/>
</dbReference>
<evidence type="ECO:0000256" key="3">
    <source>
        <dbReference type="ARBA" id="ARBA00012438"/>
    </source>
</evidence>
<dbReference type="Gene3D" id="3.40.50.2300">
    <property type="match status" value="1"/>
</dbReference>
<dbReference type="SUPFAM" id="SSF55874">
    <property type="entry name" value="ATPase domain of HSP90 chaperone/DNA topoisomerase II/histidine kinase"/>
    <property type="match status" value="1"/>
</dbReference>
<keyword evidence="18" id="KW-1185">Reference proteome</keyword>
<dbReference type="InterPro" id="IPR029016">
    <property type="entry name" value="GAF-like_dom_sf"/>
</dbReference>
<evidence type="ECO:0000313" key="17">
    <source>
        <dbReference type="EMBL" id="MBB5036840.1"/>
    </source>
</evidence>
<dbReference type="GO" id="GO:0005886">
    <property type="term" value="C:plasma membrane"/>
    <property type="evidence" value="ECO:0007669"/>
    <property type="project" value="UniProtKB-SubCell"/>
</dbReference>
<feature type="transmembrane region" description="Helical" evidence="14">
    <location>
        <begin position="7"/>
        <end position="24"/>
    </location>
</feature>
<reference evidence="17 18" key="1">
    <citation type="submission" date="2020-08" db="EMBL/GenBank/DDBJ databases">
        <title>Genomic Encyclopedia of Type Strains, Phase IV (KMG-IV): sequencing the most valuable type-strain genomes for metagenomic binning, comparative biology and taxonomic classification.</title>
        <authorList>
            <person name="Goeker M."/>
        </authorList>
    </citation>
    <scope>NUCLEOTIDE SEQUENCE [LARGE SCALE GENOMIC DNA]</scope>
    <source>
        <strain evidence="17 18">DSM 12251</strain>
    </source>
</reference>
<keyword evidence="7" id="KW-0547">Nucleotide-binding</keyword>
<evidence type="ECO:0000256" key="4">
    <source>
        <dbReference type="ARBA" id="ARBA00022475"/>
    </source>
</evidence>
<feature type="region of interest" description="Disordered" evidence="13">
    <location>
        <begin position="144"/>
        <end position="163"/>
    </location>
</feature>
<feature type="modified residue" description="4-aspartylphosphate" evidence="12">
    <location>
        <position position="664"/>
    </location>
</feature>
<dbReference type="InterPro" id="IPR004358">
    <property type="entry name" value="Sig_transdc_His_kin-like_C"/>
</dbReference>
<evidence type="ECO:0000256" key="9">
    <source>
        <dbReference type="ARBA" id="ARBA00022840"/>
    </source>
</evidence>
<keyword evidence="5 12" id="KW-0597">Phosphoprotein</keyword>
<comment type="subcellular location">
    <subcellularLocation>
        <location evidence="2">Cell membrane</location>
    </subcellularLocation>
</comment>
<feature type="transmembrane region" description="Helical" evidence="14">
    <location>
        <begin position="86"/>
        <end position="106"/>
    </location>
</feature>
<dbReference type="Pfam" id="PF02518">
    <property type="entry name" value="HATPase_c"/>
    <property type="match status" value="1"/>
</dbReference>
<evidence type="ECO:0000256" key="5">
    <source>
        <dbReference type="ARBA" id="ARBA00022553"/>
    </source>
</evidence>
<dbReference type="Proteomes" id="UP000534294">
    <property type="component" value="Unassembled WGS sequence"/>
</dbReference>
<evidence type="ECO:0000259" key="15">
    <source>
        <dbReference type="PROSITE" id="PS50109"/>
    </source>
</evidence>
<dbReference type="EC" id="2.7.13.3" evidence="3"/>
<evidence type="ECO:0000256" key="10">
    <source>
        <dbReference type="ARBA" id="ARBA00023012"/>
    </source>
</evidence>
<keyword evidence="11 14" id="KW-0472">Membrane</keyword>
<feature type="domain" description="Histidine kinase" evidence="15">
    <location>
        <begin position="359"/>
        <end position="582"/>
    </location>
</feature>
<feature type="domain" description="Response regulatory" evidence="16">
    <location>
        <begin position="615"/>
        <end position="728"/>
    </location>
</feature>
<organism evidence="17 18">
    <name type="scientific">Prosthecobacter dejongeii</name>
    <dbReference type="NCBI Taxonomy" id="48465"/>
    <lineage>
        <taxon>Bacteria</taxon>
        <taxon>Pseudomonadati</taxon>
        <taxon>Verrucomicrobiota</taxon>
        <taxon>Verrucomicrobiia</taxon>
        <taxon>Verrucomicrobiales</taxon>
        <taxon>Verrucomicrobiaceae</taxon>
        <taxon>Prosthecobacter</taxon>
    </lineage>
</organism>
<dbReference type="PROSITE" id="PS50110">
    <property type="entry name" value="RESPONSE_REGULATORY"/>
    <property type="match status" value="1"/>
</dbReference>
<dbReference type="FunFam" id="3.30.565.10:FF:000023">
    <property type="entry name" value="PAS domain-containing sensor histidine kinase"/>
    <property type="match status" value="1"/>
</dbReference>
<dbReference type="Gene3D" id="3.30.450.40">
    <property type="match status" value="1"/>
</dbReference>
<dbReference type="Pfam" id="PF00512">
    <property type="entry name" value="HisKA"/>
    <property type="match status" value="1"/>
</dbReference>
<dbReference type="InterPro" id="IPR005467">
    <property type="entry name" value="His_kinase_dom"/>
</dbReference>
<dbReference type="Gene3D" id="3.30.565.10">
    <property type="entry name" value="Histidine kinase-like ATPase, C-terminal domain"/>
    <property type="match status" value="1"/>
</dbReference>
<accession>A0A7W7YJ56</accession>
<evidence type="ECO:0000259" key="16">
    <source>
        <dbReference type="PROSITE" id="PS50110"/>
    </source>
</evidence>
<dbReference type="InterPro" id="IPR003661">
    <property type="entry name" value="HisK_dim/P_dom"/>
</dbReference>
<evidence type="ECO:0000256" key="11">
    <source>
        <dbReference type="ARBA" id="ARBA00023136"/>
    </source>
</evidence>
<protein>
    <recommendedName>
        <fullName evidence="3">histidine kinase</fullName>
        <ecNumber evidence="3">2.7.13.3</ecNumber>
    </recommendedName>
</protein>
<dbReference type="SUPFAM" id="SSF55781">
    <property type="entry name" value="GAF domain-like"/>
    <property type="match status" value="1"/>
</dbReference>
<evidence type="ECO:0000256" key="14">
    <source>
        <dbReference type="SAM" id="Phobius"/>
    </source>
</evidence>
<evidence type="ECO:0000256" key="7">
    <source>
        <dbReference type="ARBA" id="ARBA00022741"/>
    </source>
</evidence>
<dbReference type="SMART" id="SM00387">
    <property type="entry name" value="HATPase_c"/>
    <property type="match status" value="1"/>
</dbReference>
<evidence type="ECO:0000256" key="2">
    <source>
        <dbReference type="ARBA" id="ARBA00004236"/>
    </source>
</evidence>
<dbReference type="InterPro" id="IPR003594">
    <property type="entry name" value="HATPase_dom"/>
</dbReference>
<dbReference type="PRINTS" id="PR00344">
    <property type="entry name" value="BCTRLSENSOR"/>
</dbReference>
<sequence length="738" mass="81894">MSLSRPTLLPATLAAFAVGFLWIYIRTYVFREMVLPLTYVVPLMVCVWTRLSWQVWAMAGMFITASIAKTFWILPDHVLSPDEQKWFLAATIFNNVVGASMIHGIIRLRARLEKKNAVISAQNAELEAQTEELFQQNEEIKAQNEELEQQKEEIESQAEEASRQNEELVEANQRLSNREDILQGMLDATRNQESQAQSLNSLCERTLKVVGEPAVAVALLQRNGDMLDLVAQAYVGPLTELPKAWPLESSLAGRVLEEDRTAYVTDLVKAPELAAPFMAEGVVRSVLATPVRMAGATHGVLLVCSTKEMHWTQDNFRTLEWVSAQCGLMVETLHWHQMLAERARELEQASRAKDNFLAALSHELRTPLTPVLMAATSLSEDERLPQEVRSQLSMIERNIGLEARLIDDLLDLTRIAKGKLPLRPQLCDSHSLISLAMEIVRDDAQEKGLVLEREFHAQKCGLMADPSRFQQVIWNLLRNAVKFTPKGGKITIRTRDEGEPGETPRLRIEVKDTGIGITEGAIERIFQPFEQAHESGEHRFGGLGLGLSIARAIVDLHQGTISAESGGTDRGSTFIVELPGATEAPAGISNSGERKMGNSPQALMPEEMGSVPPLHILLVEDHEATLQVLTRLLIRTGYRVTSVGTITAAQSEAEANRFDLVISDLGLPDGSGNELMEKLRSQHGLRGIALSGYGMEEDVDRSRRSGFHAHLIKPIEMNQLRRTILSVLSLPEVDHIAA</sequence>
<dbReference type="GO" id="GO:0005524">
    <property type="term" value="F:ATP binding"/>
    <property type="evidence" value="ECO:0007669"/>
    <property type="project" value="UniProtKB-KW"/>
</dbReference>
<feature type="transmembrane region" description="Helical" evidence="14">
    <location>
        <begin position="55"/>
        <end position="74"/>
    </location>
</feature>
<keyword evidence="10" id="KW-0902">Two-component regulatory system</keyword>
<evidence type="ECO:0000313" key="18">
    <source>
        <dbReference type="Proteomes" id="UP000534294"/>
    </source>
</evidence>
<dbReference type="InterPro" id="IPR011006">
    <property type="entry name" value="CheY-like_superfamily"/>
</dbReference>
<dbReference type="Gene3D" id="1.10.287.130">
    <property type="match status" value="1"/>
</dbReference>